<evidence type="ECO:0000313" key="4">
    <source>
        <dbReference type="Proteomes" id="UP000215145"/>
    </source>
</evidence>
<reference evidence="3 4" key="1">
    <citation type="submission" date="2017-07" db="EMBL/GenBank/DDBJ databases">
        <title>Paenibacillus herberti R33 genome sequencing and assembly.</title>
        <authorList>
            <person name="Su W."/>
        </authorList>
    </citation>
    <scope>NUCLEOTIDE SEQUENCE [LARGE SCALE GENOMIC DNA]</scope>
    <source>
        <strain evidence="3 4">R33</strain>
    </source>
</reference>
<protein>
    <submittedName>
        <fullName evidence="3">Stage III sporulation protein AF</fullName>
    </submittedName>
</protein>
<accession>A0A229P3U5</accession>
<dbReference type="AlphaFoldDB" id="A0A229P3U5"/>
<dbReference type="Proteomes" id="UP000215145">
    <property type="component" value="Unassembled WGS sequence"/>
</dbReference>
<keyword evidence="4" id="KW-1185">Reference proteome</keyword>
<evidence type="ECO:0000313" key="3">
    <source>
        <dbReference type="EMBL" id="OXM16747.1"/>
    </source>
</evidence>
<keyword evidence="2" id="KW-1133">Transmembrane helix</keyword>
<organism evidence="3 4">
    <name type="scientific">Paenibacillus herberti</name>
    <dbReference type="NCBI Taxonomy" id="1619309"/>
    <lineage>
        <taxon>Bacteria</taxon>
        <taxon>Bacillati</taxon>
        <taxon>Bacillota</taxon>
        <taxon>Bacilli</taxon>
        <taxon>Bacillales</taxon>
        <taxon>Paenibacillaceae</taxon>
        <taxon>Paenibacillus</taxon>
    </lineage>
</organism>
<dbReference type="Pfam" id="PF09581">
    <property type="entry name" value="Spore_III_AF"/>
    <property type="match status" value="1"/>
</dbReference>
<dbReference type="EMBL" id="NMUQ01000001">
    <property type="protein sequence ID" value="OXM16747.1"/>
    <property type="molecule type" value="Genomic_DNA"/>
</dbReference>
<dbReference type="NCBIfam" id="TIGR02896">
    <property type="entry name" value="spore_III_AF"/>
    <property type="match status" value="1"/>
</dbReference>
<feature type="transmembrane region" description="Helical" evidence="2">
    <location>
        <begin position="17"/>
        <end position="35"/>
    </location>
</feature>
<dbReference type="OrthoDB" id="2375554at2"/>
<sequence>MQEPGEALVVLDWLSSWLRDVVAVVLLAAVVDLLLPNERMQRYARLITGLIVLLVILTPLLRLVQGDFQMKLETGYQEWNRELENSQVKMPSLDEIMRRAEIAAGSSQEQVVSLARTQLEAGIETAIEQETGAGVSAVDAAVKWDGQGSGTISSVVVTLALDSNGAPAGAEEGTGTPETVKESAIQPVQAVEIEVSPNDGGGQGQTGLDEGAKGGEDSVPVMGGSIEPADEGASVPPELERRIRALVSNGWQIGNGSIRVELEPSRSG</sequence>
<keyword evidence="2" id="KW-0812">Transmembrane</keyword>
<feature type="region of interest" description="Disordered" evidence="1">
    <location>
        <begin position="195"/>
        <end position="235"/>
    </location>
</feature>
<proteinExistence type="predicted"/>
<keyword evidence="2" id="KW-0472">Membrane</keyword>
<feature type="transmembrane region" description="Helical" evidence="2">
    <location>
        <begin position="47"/>
        <end position="64"/>
    </location>
</feature>
<comment type="caution">
    <text evidence="3">The sequence shown here is derived from an EMBL/GenBank/DDBJ whole genome shotgun (WGS) entry which is preliminary data.</text>
</comment>
<evidence type="ECO:0000256" key="2">
    <source>
        <dbReference type="SAM" id="Phobius"/>
    </source>
</evidence>
<evidence type="ECO:0000256" key="1">
    <source>
        <dbReference type="SAM" id="MobiDB-lite"/>
    </source>
</evidence>
<dbReference type="InterPro" id="IPR014245">
    <property type="entry name" value="Spore_III_AF"/>
</dbReference>
<gene>
    <name evidence="3" type="primary">spoIIIAF</name>
    <name evidence="3" type="ORF">CGZ75_08845</name>
</gene>
<name>A0A229P3U5_9BACL</name>